<dbReference type="InterPro" id="IPR010719">
    <property type="entry name" value="MnmM_MeTrfase"/>
</dbReference>
<sequence length="190" mass="20949">MLKRIISYAHELMAATIEPGETVVDGTCGNGKDTLILSKLVGESGSVLAFDIQSQAINNTRTLLVTEGINNVRLIQDDHQHLAKYVEQELHGKIGGAIFNLGYLPGSDKKVITTSTSTIKAIDTLSEYIKSGGLIILVVYHGHPGGEVERDALLEHLKKYEQKQFNVLQYGFINQRNSPPFILAIEKKYV</sequence>
<dbReference type="Pfam" id="PF06962">
    <property type="entry name" value="rRNA_methylase"/>
    <property type="match status" value="1"/>
</dbReference>
<comment type="caution">
    <text evidence="1">The sequence shown here is derived from an EMBL/GenBank/DDBJ whole genome shotgun (WGS) entry which is preliminary data.</text>
</comment>
<evidence type="ECO:0000313" key="1">
    <source>
        <dbReference type="EMBL" id="MDL4842578.1"/>
    </source>
</evidence>
<dbReference type="SUPFAM" id="SSF53335">
    <property type="entry name" value="S-adenosyl-L-methionine-dependent methyltransferases"/>
    <property type="match status" value="1"/>
</dbReference>
<keyword evidence="1" id="KW-0489">Methyltransferase</keyword>
<dbReference type="PANTHER" id="PTHR35276:SF1">
    <property type="entry name" value="TRNA (MNM(5)S(2)U34)-METHYLTRANSFERASE, CHLOROPLASTIC"/>
    <property type="match status" value="1"/>
</dbReference>
<dbReference type="RefSeq" id="WP_285933869.1">
    <property type="nucleotide sequence ID" value="NZ_JASTZU010000059.1"/>
</dbReference>
<dbReference type="Proteomes" id="UP001235343">
    <property type="component" value="Unassembled WGS sequence"/>
</dbReference>
<dbReference type="Gene3D" id="3.40.50.150">
    <property type="entry name" value="Vaccinia Virus protein VP39"/>
    <property type="match status" value="1"/>
</dbReference>
<dbReference type="EMBL" id="JASTZU010000059">
    <property type="protein sequence ID" value="MDL4842578.1"/>
    <property type="molecule type" value="Genomic_DNA"/>
</dbReference>
<reference evidence="1 2" key="1">
    <citation type="submission" date="2023-06" db="EMBL/GenBank/DDBJ databases">
        <title>Aquibacillus rhizosphaerae LR5S19.</title>
        <authorList>
            <person name="Sun J.-Q."/>
        </authorList>
    </citation>
    <scope>NUCLEOTIDE SEQUENCE [LARGE SCALE GENOMIC DNA]</scope>
    <source>
        <strain evidence="1 2">LR5S19</strain>
    </source>
</reference>
<accession>A0ABT7L9M9</accession>
<keyword evidence="2" id="KW-1185">Reference proteome</keyword>
<protein>
    <submittedName>
        <fullName evidence="1">Class I SAM-dependent methyltransferase</fullName>
    </submittedName>
</protein>
<name>A0ABT7L9M9_9BACI</name>
<dbReference type="GO" id="GO:0008168">
    <property type="term" value="F:methyltransferase activity"/>
    <property type="evidence" value="ECO:0007669"/>
    <property type="project" value="UniProtKB-KW"/>
</dbReference>
<dbReference type="GO" id="GO:0032259">
    <property type="term" value="P:methylation"/>
    <property type="evidence" value="ECO:0007669"/>
    <property type="project" value="UniProtKB-KW"/>
</dbReference>
<dbReference type="PANTHER" id="PTHR35276">
    <property type="entry name" value="S-ADENOSYL-L-METHIONINE-DEPENDENT METHYLTRANSFERASES SUPERFAMILY PROTEIN"/>
    <property type="match status" value="1"/>
</dbReference>
<dbReference type="InterPro" id="IPR029063">
    <property type="entry name" value="SAM-dependent_MTases_sf"/>
</dbReference>
<proteinExistence type="predicted"/>
<gene>
    <name evidence="1" type="ORF">QQS35_19260</name>
</gene>
<keyword evidence="1" id="KW-0808">Transferase</keyword>
<evidence type="ECO:0000313" key="2">
    <source>
        <dbReference type="Proteomes" id="UP001235343"/>
    </source>
</evidence>
<organism evidence="1 2">
    <name type="scientific">Aquibacillus rhizosphaerae</name>
    <dbReference type="NCBI Taxonomy" id="3051431"/>
    <lineage>
        <taxon>Bacteria</taxon>
        <taxon>Bacillati</taxon>
        <taxon>Bacillota</taxon>
        <taxon>Bacilli</taxon>
        <taxon>Bacillales</taxon>
        <taxon>Bacillaceae</taxon>
        <taxon>Aquibacillus</taxon>
    </lineage>
</organism>